<feature type="signal peptide" evidence="2">
    <location>
        <begin position="1"/>
        <end position="22"/>
    </location>
</feature>
<feature type="disulfide bond" evidence="1">
    <location>
        <begin position="150"/>
        <end position="235"/>
    </location>
</feature>
<gene>
    <name evidence="3" type="ORF">NQ318_014447</name>
</gene>
<feature type="chain" id="PRO_5043317081" evidence="2">
    <location>
        <begin position="23"/>
        <end position="255"/>
    </location>
</feature>
<dbReference type="Gene3D" id="2.60.110.10">
    <property type="entry name" value="Thaumatin"/>
    <property type="match status" value="1"/>
</dbReference>
<dbReference type="PIRSF" id="PIRSF002703">
    <property type="entry name" value="Thaumatin"/>
    <property type="match status" value="1"/>
</dbReference>
<dbReference type="SMART" id="SM00205">
    <property type="entry name" value="THN"/>
    <property type="match status" value="1"/>
</dbReference>
<dbReference type="CDD" id="cd09218">
    <property type="entry name" value="TLP-PA"/>
    <property type="match status" value="1"/>
</dbReference>
<name>A0AAV8XTN6_9CUCU</name>
<keyword evidence="2" id="KW-0732">Signal</keyword>
<dbReference type="InterPro" id="IPR001938">
    <property type="entry name" value="Thaumatin"/>
</dbReference>
<accession>A0AAV8XTN6</accession>
<protein>
    <submittedName>
        <fullName evidence="3">Uncharacterized protein</fullName>
    </submittedName>
</protein>
<feature type="disulfide bond" evidence="1">
    <location>
        <begin position="163"/>
        <end position="178"/>
    </location>
</feature>
<dbReference type="AlphaFoldDB" id="A0AAV8XTN6"/>
<keyword evidence="4" id="KW-1185">Reference proteome</keyword>
<dbReference type="PRINTS" id="PR00347">
    <property type="entry name" value="THAUMATIN"/>
</dbReference>
<evidence type="ECO:0000256" key="1">
    <source>
        <dbReference type="PIRSR" id="PIRSR002703-1"/>
    </source>
</evidence>
<dbReference type="SUPFAM" id="SSF49870">
    <property type="entry name" value="Osmotin, thaumatin-like protein"/>
    <property type="match status" value="1"/>
</dbReference>
<dbReference type="EMBL" id="JAPWTK010000328">
    <property type="protein sequence ID" value="KAJ8942401.1"/>
    <property type="molecule type" value="Genomic_DNA"/>
</dbReference>
<evidence type="ECO:0000256" key="2">
    <source>
        <dbReference type="SAM" id="SignalP"/>
    </source>
</evidence>
<sequence>MLKIIVVAFLLVYSFFIVVVRAVDFEIVNNATEAISVGVLGNADKEALENGGFVLEAGATKTITAAEDWAGKFWARTWCDAKTNHCLTGDCGDKLECQGDEGAAPATLAEITLKGDGGLDTYDISLVNGFNVAVAFEPVDGSGDGGDYSCKKATCSYNFNKQCPDALKLNSEHGVIGCKSACVALDTDQYCCRGEYGTSDTCIVSEWPVDYASYFKAHCHDAYSYTYDHNNTFTCKAQKYIVTFGVDVVDDRIML</sequence>
<proteinExistence type="predicted"/>
<feature type="disulfide bond" evidence="1">
    <location>
        <begin position="155"/>
        <end position="219"/>
    </location>
</feature>
<evidence type="ECO:0000313" key="4">
    <source>
        <dbReference type="Proteomes" id="UP001162162"/>
    </source>
</evidence>
<dbReference type="FunFam" id="2.60.110.10:FF:000004">
    <property type="entry name" value="THAUMATIN-LIKE PROTEIN 1"/>
    <property type="match status" value="1"/>
</dbReference>
<dbReference type="Proteomes" id="UP001162162">
    <property type="component" value="Unassembled WGS sequence"/>
</dbReference>
<dbReference type="PANTHER" id="PTHR31048">
    <property type="entry name" value="OS03G0233200 PROTEIN"/>
    <property type="match status" value="1"/>
</dbReference>
<dbReference type="PROSITE" id="PS51367">
    <property type="entry name" value="THAUMATIN_2"/>
    <property type="match status" value="1"/>
</dbReference>
<comment type="caution">
    <text evidence="3">The sequence shown here is derived from an EMBL/GenBank/DDBJ whole genome shotgun (WGS) entry which is preliminary data.</text>
</comment>
<feature type="disulfide bond" evidence="1">
    <location>
        <begin position="192"/>
        <end position="202"/>
    </location>
</feature>
<reference evidence="3" key="1">
    <citation type="journal article" date="2023" name="Insect Mol. Biol.">
        <title>Genome sequencing provides insights into the evolution of gene families encoding plant cell wall-degrading enzymes in longhorned beetles.</title>
        <authorList>
            <person name="Shin N.R."/>
            <person name="Okamura Y."/>
            <person name="Kirsch R."/>
            <person name="Pauchet Y."/>
        </authorList>
    </citation>
    <scope>NUCLEOTIDE SEQUENCE</scope>
    <source>
        <strain evidence="3">AMC_N1</strain>
    </source>
</reference>
<keyword evidence="1" id="KW-1015">Disulfide bond</keyword>
<feature type="disulfide bond" evidence="1">
    <location>
        <begin position="79"/>
        <end position="86"/>
    </location>
</feature>
<feature type="disulfide bond" evidence="1">
    <location>
        <begin position="91"/>
        <end position="97"/>
    </location>
</feature>
<dbReference type="InterPro" id="IPR037176">
    <property type="entry name" value="Osmotin/thaumatin-like_sf"/>
</dbReference>
<feature type="disulfide bond" evidence="1">
    <location>
        <begin position="182"/>
        <end position="191"/>
    </location>
</feature>
<dbReference type="Pfam" id="PF00314">
    <property type="entry name" value="Thaumatin"/>
    <property type="match status" value="1"/>
</dbReference>
<organism evidence="3 4">
    <name type="scientific">Aromia moschata</name>
    <dbReference type="NCBI Taxonomy" id="1265417"/>
    <lineage>
        <taxon>Eukaryota</taxon>
        <taxon>Metazoa</taxon>
        <taxon>Ecdysozoa</taxon>
        <taxon>Arthropoda</taxon>
        <taxon>Hexapoda</taxon>
        <taxon>Insecta</taxon>
        <taxon>Pterygota</taxon>
        <taxon>Neoptera</taxon>
        <taxon>Endopterygota</taxon>
        <taxon>Coleoptera</taxon>
        <taxon>Polyphaga</taxon>
        <taxon>Cucujiformia</taxon>
        <taxon>Chrysomeloidea</taxon>
        <taxon>Cerambycidae</taxon>
        <taxon>Cerambycinae</taxon>
        <taxon>Callichromatini</taxon>
        <taxon>Aromia</taxon>
    </lineage>
</organism>
<evidence type="ECO:0000313" key="3">
    <source>
        <dbReference type="EMBL" id="KAJ8942401.1"/>
    </source>
</evidence>